<name>A0A842HY64_9SPHN</name>
<dbReference type="EMBL" id="JACJVJ010000001">
    <property type="protein sequence ID" value="MBC2777387.1"/>
    <property type="molecule type" value="Genomic_DNA"/>
</dbReference>
<dbReference type="Proteomes" id="UP000564378">
    <property type="component" value="Unassembled WGS sequence"/>
</dbReference>
<organism evidence="2 3">
    <name type="scientific">Parasphingopyxis marina</name>
    <dbReference type="NCBI Taxonomy" id="2761622"/>
    <lineage>
        <taxon>Bacteria</taxon>
        <taxon>Pseudomonadati</taxon>
        <taxon>Pseudomonadota</taxon>
        <taxon>Alphaproteobacteria</taxon>
        <taxon>Sphingomonadales</taxon>
        <taxon>Sphingomonadaceae</taxon>
        <taxon>Parasphingopyxis</taxon>
    </lineage>
</organism>
<reference evidence="2 3" key="1">
    <citation type="submission" date="2020-08" db="EMBL/GenBank/DDBJ databases">
        <title>Draft genome sequence of Parasphingopyxis sp. GrpM-11.</title>
        <authorList>
            <person name="Oh J."/>
            <person name="Roh D.-H."/>
        </authorList>
    </citation>
    <scope>NUCLEOTIDE SEQUENCE [LARGE SCALE GENOMIC DNA]</scope>
    <source>
        <strain evidence="2 3">GrpM-11</strain>
    </source>
</reference>
<evidence type="ECO:0000313" key="2">
    <source>
        <dbReference type="EMBL" id="MBC2777387.1"/>
    </source>
</evidence>
<dbReference type="RefSeq" id="WP_185800600.1">
    <property type="nucleotide sequence ID" value="NZ_JACJVJ010000001.1"/>
</dbReference>
<evidence type="ECO:0000256" key="1">
    <source>
        <dbReference type="SAM" id="SignalP"/>
    </source>
</evidence>
<protein>
    <submittedName>
        <fullName evidence="2">Uncharacterized protein</fullName>
    </submittedName>
</protein>
<comment type="caution">
    <text evidence="2">The sequence shown here is derived from an EMBL/GenBank/DDBJ whole genome shotgun (WGS) entry which is preliminary data.</text>
</comment>
<sequence length="335" mass="36593">MRRTATACCALALGLAAPMVFTLAVATPPPPPFRAAYGPMPFCGEGFVIDVTEAEAIGWRPQGSLPFPSYTLRSGSREFFVQPFRSDALHSYRPFREYAEGRAEEIELEGLGTVLRFPLHFEDIDINSRLRTVYVVDPEGMPDGFRLALLSPDFEGSERDLELIRRVRAGAPEALGCGEPTFESREFAIAAAMDGGALASRPIPVPGPIFLCSAGWGFAVEEGERVTLPWNVAAGIFYLDDGRVRLSGGNWLRAPEPRLGRMVDDPRIAVERRGGAGADMSGPRSYALFRTDTSGYGRSTVTFTGEEAAEGDRAFLSRIELIETGDERCFPIDDQ</sequence>
<feature type="chain" id="PRO_5032959755" evidence="1">
    <location>
        <begin position="27"/>
        <end position="335"/>
    </location>
</feature>
<feature type="signal peptide" evidence="1">
    <location>
        <begin position="1"/>
        <end position="26"/>
    </location>
</feature>
<gene>
    <name evidence="2" type="ORF">H6P80_07110</name>
</gene>
<proteinExistence type="predicted"/>
<keyword evidence="1" id="KW-0732">Signal</keyword>
<keyword evidence="3" id="KW-1185">Reference proteome</keyword>
<evidence type="ECO:0000313" key="3">
    <source>
        <dbReference type="Proteomes" id="UP000564378"/>
    </source>
</evidence>
<dbReference type="AlphaFoldDB" id="A0A842HY64"/>
<accession>A0A842HY64</accession>